<evidence type="ECO:0000313" key="10">
    <source>
        <dbReference type="Ensembl" id="ENSCMIP00000041101.1"/>
    </source>
</evidence>
<dbReference type="Proteomes" id="UP000314986">
    <property type="component" value="Unassembled WGS sequence"/>
</dbReference>
<dbReference type="PANTHER" id="PTHR10270">
    <property type="entry name" value="SOX TRANSCRIPTION FACTOR"/>
    <property type="match status" value="1"/>
</dbReference>
<dbReference type="GO" id="GO:0000978">
    <property type="term" value="F:RNA polymerase II cis-regulatory region sequence-specific DNA binding"/>
    <property type="evidence" value="ECO:0007669"/>
    <property type="project" value="TreeGrafter"/>
</dbReference>
<evidence type="ECO:0000259" key="8">
    <source>
        <dbReference type="PROSITE" id="PS51516"/>
    </source>
</evidence>
<dbReference type="GO" id="GO:0001946">
    <property type="term" value="P:lymphangiogenesis"/>
    <property type="evidence" value="ECO:0007669"/>
    <property type="project" value="TreeGrafter"/>
</dbReference>
<reference evidence="11" key="1">
    <citation type="journal article" date="2006" name="Science">
        <title>Ancient noncoding elements conserved in the human genome.</title>
        <authorList>
            <person name="Venkatesh B."/>
            <person name="Kirkness E.F."/>
            <person name="Loh Y.H."/>
            <person name="Halpern A.L."/>
            <person name="Lee A.P."/>
            <person name="Johnson J."/>
            <person name="Dandona N."/>
            <person name="Viswanathan L.D."/>
            <person name="Tay A."/>
            <person name="Venter J.C."/>
            <person name="Strausberg R.L."/>
            <person name="Brenner S."/>
        </authorList>
    </citation>
    <scope>NUCLEOTIDE SEQUENCE [LARGE SCALE GENOMIC DNA]</scope>
</reference>
<keyword evidence="4 5" id="KW-0539">Nucleus</keyword>
<evidence type="ECO:0000259" key="7">
    <source>
        <dbReference type="PROSITE" id="PS50118"/>
    </source>
</evidence>
<dbReference type="OMA" id="FSMSHHG"/>
<dbReference type="GO" id="GO:0001228">
    <property type="term" value="F:DNA-binding transcription activator activity, RNA polymerase II-specific"/>
    <property type="evidence" value="ECO:0007669"/>
    <property type="project" value="TreeGrafter"/>
</dbReference>
<evidence type="ECO:0000256" key="2">
    <source>
        <dbReference type="ARBA" id="ARBA00023125"/>
    </source>
</evidence>
<reference evidence="10" key="4">
    <citation type="submission" date="2025-05" db="UniProtKB">
        <authorList>
            <consortium name="Ensembl"/>
        </authorList>
    </citation>
    <scope>IDENTIFICATION</scope>
</reference>
<feature type="region of interest" description="Disordered" evidence="6">
    <location>
        <begin position="15"/>
        <end position="56"/>
    </location>
</feature>
<organism evidence="9">
    <name type="scientific">Callorhinchus milii</name>
    <name type="common">Ghost shark</name>
    <dbReference type="NCBI Taxonomy" id="7868"/>
    <lineage>
        <taxon>Eukaryota</taxon>
        <taxon>Metazoa</taxon>
        <taxon>Chordata</taxon>
        <taxon>Craniata</taxon>
        <taxon>Vertebrata</taxon>
        <taxon>Chondrichthyes</taxon>
        <taxon>Holocephali</taxon>
        <taxon>Chimaeriformes</taxon>
        <taxon>Callorhinchidae</taxon>
        <taxon>Callorhinchus</taxon>
    </lineage>
</organism>
<dbReference type="STRING" id="7868.ENSCMIP00000041101"/>
<feature type="DNA-binding region" description="HMG box" evidence="5">
    <location>
        <begin position="60"/>
        <end position="128"/>
    </location>
</feature>
<feature type="domain" description="Sox C-terminal" evidence="8">
    <location>
        <begin position="263"/>
        <end position="386"/>
    </location>
</feature>
<dbReference type="EMBL" id="JW871193">
    <property type="protein sequence ID" value="AFP03711.1"/>
    <property type="molecule type" value="mRNA"/>
</dbReference>
<accession>V9KYF7</accession>
<dbReference type="CDD" id="cd22048">
    <property type="entry name" value="HMG-box_SoxF_SOX18"/>
    <property type="match status" value="1"/>
</dbReference>
<dbReference type="GeneID" id="103172200"/>
<dbReference type="InterPro" id="IPR033392">
    <property type="entry name" value="Sox7/17/18_central"/>
</dbReference>
<dbReference type="InterPro" id="IPR009071">
    <property type="entry name" value="HMG_box_dom"/>
</dbReference>
<keyword evidence="2 5" id="KW-0238">DNA-binding</keyword>
<feature type="domain" description="HMG box" evidence="7">
    <location>
        <begin position="60"/>
        <end position="128"/>
    </location>
</feature>
<dbReference type="Pfam" id="PF12067">
    <property type="entry name" value="Sox17_18_mid"/>
    <property type="match status" value="1"/>
</dbReference>
<dbReference type="CTD" id="54345"/>
<dbReference type="PANTHER" id="PTHR10270:SF204">
    <property type="entry name" value="TRANSCRIPTION FACTOR SOX-18"/>
    <property type="match status" value="1"/>
</dbReference>
<evidence type="ECO:0000313" key="11">
    <source>
        <dbReference type="Proteomes" id="UP000314986"/>
    </source>
</evidence>
<reference evidence="9 11" key="3">
    <citation type="journal article" date="2014" name="Nature">
        <title>Elephant shark genome provides unique insights into gnathostome evolution.</title>
        <authorList>
            <consortium name="International Elephant Shark Genome Sequencing Consortium"/>
            <person name="Venkatesh B."/>
            <person name="Lee A.P."/>
            <person name="Ravi V."/>
            <person name="Maurya A.K."/>
            <person name="Lian M.M."/>
            <person name="Swann J.B."/>
            <person name="Ohta Y."/>
            <person name="Flajnik M.F."/>
            <person name="Sutoh Y."/>
            <person name="Kasahara M."/>
            <person name="Hoon S."/>
            <person name="Gangu V."/>
            <person name="Roy S.W."/>
            <person name="Irimia M."/>
            <person name="Korzh V."/>
            <person name="Kondrychyn I."/>
            <person name="Lim Z.W."/>
            <person name="Tay B.H."/>
            <person name="Tohari S."/>
            <person name="Kong K.W."/>
            <person name="Ho S."/>
            <person name="Lorente-Galdos B."/>
            <person name="Quilez J."/>
            <person name="Marques-Bonet T."/>
            <person name="Raney B.J."/>
            <person name="Ingham P.W."/>
            <person name="Tay A."/>
            <person name="Hillier L.W."/>
            <person name="Minx P."/>
            <person name="Boehm T."/>
            <person name="Wilson R.K."/>
            <person name="Brenner S."/>
            <person name="Warren W.C."/>
        </authorList>
    </citation>
    <scope>NUCLEOTIDE SEQUENCE</scope>
    <source>
        <tissue evidence="9">Brain</tissue>
    </source>
</reference>
<dbReference type="KEGG" id="cmk:103172200"/>
<evidence type="ECO:0000256" key="5">
    <source>
        <dbReference type="PROSITE-ProRule" id="PRU00267"/>
    </source>
</evidence>
<dbReference type="PROSITE" id="PS51516">
    <property type="entry name" value="SOX_C"/>
    <property type="match status" value="1"/>
</dbReference>
<dbReference type="OrthoDB" id="1919336at2759"/>
<evidence type="ECO:0000256" key="6">
    <source>
        <dbReference type="SAM" id="MobiDB-lite"/>
    </source>
</evidence>
<feature type="compositionally biased region" description="Low complexity" evidence="6">
    <location>
        <begin position="26"/>
        <end position="45"/>
    </location>
</feature>
<dbReference type="Gene3D" id="1.10.30.10">
    <property type="entry name" value="High mobility group box domain"/>
    <property type="match status" value="1"/>
</dbReference>
<evidence type="ECO:0000256" key="4">
    <source>
        <dbReference type="ARBA" id="ARBA00023242"/>
    </source>
</evidence>
<keyword evidence="3" id="KW-0804">Transcription</keyword>
<dbReference type="FunFam" id="1.10.30.10:FF:000008">
    <property type="entry name" value="transcription factor SOX-7"/>
    <property type="match status" value="1"/>
</dbReference>
<dbReference type="Ensembl" id="ENSCMIT00000041681.1">
    <property type="protein sequence ID" value="ENSCMIP00000041101.1"/>
    <property type="gene ID" value="ENSCMIG00000017133.1"/>
</dbReference>
<dbReference type="InterPro" id="IPR036910">
    <property type="entry name" value="HMG_box_dom_sf"/>
</dbReference>
<keyword evidence="1" id="KW-0805">Transcription regulation</keyword>
<proteinExistence type="evidence at transcript level"/>
<dbReference type="InterPro" id="IPR050140">
    <property type="entry name" value="SRY-related_HMG-box_TF-like"/>
</dbReference>
<dbReference type="GO" id="GO:0001525">
    <property type="term" value="P:angiogenesis"/>
    <property type="evidence" value="ECO:0007669"/>
    <property type="project" value="TreeGrafter"/>
</dbReference>
<dbReference type="Pfam" id="PF00505">
    <property type="entry name" value="HMG_box"/>
    <property type="match status" value="1"/>
</dbReference>
<gene>
    <name evidence="10" type="primary">sox18</name>
</gene>
<dbReference type="InterPro" id="IPR021934">
    <property type="entry name" value="Sox_C"/>
</dbReference>
<name>V9KYF7_CALMI</name>
<dbReference type="SUPFAM" id="SSF47095">
    <property type="entry name" value="HMG-box"/>
    <property type="match status" value="1"/>
</dbReference>
<keyword evidence="11" id="KW-1185">Reference proteome</keyword>
<protein>
    <submittedName>
        <fullName evidence="9">SRY (Sex determining region Y)-box 18</fullName>
    </submittedName>
    <submittedName>
        <fullName evidence="10">SRY-box transcription factor 18</fullName>
    </submittedName>
</protein>
<evidence type="ECO:0000256" key="1">
    <source>
        <dbReference type="ARBA" id="ARBA00023015"/>
    </source>
</evidence>
<evidence type="ECO:0000313" key="9">
    <source>
        <dbReference type="EMBL" id="AFP03711.1"/>
    </source>
</evidence>
<dbReference type="AlphaFoldDB" id="V9KYF7"/>
<dbReference type="RefSeq" id="XP_007883198.1">
    <property type="nucleotide sequence ID" value="XM_007885007.2"/>
</dbReference>
<sequence>MNISEAGYCGVEDSQAGSCGLDAATPSPWAQSGSPASQSGSEAAQLTAKPEGRSELESRIRRPMNAFMVWAKDERKRLALQNPDLHNAVLSKMLGQAWKSLPTDEKRPFVEEAERLRVQHLHDHPNYKYRPRRKKQSKKIKRIEGNLLAHHGLSQSHGSALRNSPAICAESFALNAHEGRHQLPALARYHDLHVMGSDLESYGLPTPEMSPLEVLDTDPVFFPAQEDCGVSYTHFQLHPDYIQDKPRTLTHPSTGEMTPYSDQMPGGMPELLRNPPNLYYDQLCPGAQGSGMSSHLGQLSPPPEARPVDCSVDQHLGHQVELWTDVDRNEFDQYLNLTRTRPDCSSQHFHVSLSKRHPRGMSCEESSFISALIDASNAVYYNPCITG</sequence>
<dbReference type="PROSITE" id="PS50118">
    <property type="entry name" value="HMG_BOX_2"/>
    <property type="match status" value="1"/>
</dbReference>
<dbReference type="GeneTree" id="ENSGT00940000162709"/>
<dbReference type="GO" id="GO:0005634">
    <property type="term" value="C:nucleus"/>
    <property type="evidence" value="ECO:0007669"/>
    <property type="project" value="UniProtKB-UniRule"/>
</dbReference>
<dbReference type="GO" id="GO:0001570">
    <property type="term" value="P:vasculogenesis"/>
    <property type="evidence" value="ECO:0007669"/>
    <property type="project" value="TreeGrafter"/>
</dbReference>
<evidence type="ECO:0000256" key="3">
    <source>
        <dbReference type="ARBA" id="ARBA00023163"/>
    </source>
</evidence>
<dbReference type="SMART" id="SM00398">
    <property type="entry name" value="HMG"/>
    <property type="match status" value="1"/>
</dbReference>
<reference evidence="11" key="2">
    <citation type="journal article" date="2007" name="PLoS Biol.">
        <title>Survey sequencing and comparative analysis of the elephant shark (Callorhinchus milii) genome.</title>
        <authorList>
            <person name="Venkatesh B."/>
            <person name="Kirkness E.F."/>
            <person name="Loh Y.H."/>
            <person name="Halpern A.L."/>
            <person name="Lee A.P."/>
            <person name="Johnson J."/>
            <person name="Dandona N."/>
            <person name="Viswanathan L.D."/>
            <person name="Tay A."/>
            <person name="Venter J.C."/>
            <person name="Strausberg R.L."/>
            <person name="Brenner S."/>
        </authorList>
    </citation>
    <scope>NUCLEOTIDE SEQUENCE [LARGE SCALE GENOMIC DNA]</scope>
</reference>